<dbReference type="CDD" id="cd06185">
    <property type="entry name" value="PDR_like"/>
    <property type="match status" value="1"/>
</dbReference>
<keyword evidence="5" id="KW-0408">Iron</keyword>
<dbReference type="AlphaFoldDB" id="A0A149PZA0"/>
<keyword evidence="6" id="KW-0411">Iron-sulfur</keyword>
<dbReference type="Gene3D" id="3.40.50.80">
    <property type="entry name" value="Nucleotide-binding domain of ferredoxin-NADP reductase (FNR) module"/>
    <property type="match status" value="1"/>
</dbReference>
<feature type="domain" description="FAD-binding FR-type" evidence="8">
    <location>
        <begin position="4"/>
        <end position="106"/>
    </location>
</feature>
<dbReference type="SUPFAM" id="SSF52343">
    <property type="entry name" value="Ferredoxin reductase-like, C-terminal NADP-linked domain"/>
    <property type="match status" value="1"/>
</dbReference>
<evidence type="ECO:0000313" key="10">
    <source>
        <dbReference type="Proteomes" id="UP000075613"/>
    </source>
</evidence>
<evidence type="ECO:0000313" key="9">
    <source>
        <dbReference type="EMBL" id="KXU90304.1"/>
    </source>
</evidence>
<dbReference type="InterPro" id="IPR050415">
    <property type="entry name" value="MRET"/>
</dbReference>
<dbReference type="PANTHER" id="PTHR47354:SF1">
    <property type="entry name" value="CARNITINE MONOOXYGENASE REDUCTASE SUBUNIT"/>
    <property type="match status" value="1"/>
</dbReference>
<dbReference type="STRING" id="1399968.CI15_03610"/>
<evidence type="ECO:0000256" key="5">
    <source>
        <dbReference type="ARBA" id="ARBA00023004"/>
    </source>
</evidence>
<dbReference type="Gene3D" id="3.10.20.30">
    <property type="match status" value="1"/>
</dbReference>
<dbReference type="Pfam" id="PF00111">
    <property type="entry name" value="Fer2"/>
    <property type="match status" value="1"/>
</dbReference>
<accession>A0A149PZA0</accession>
<dbReference type="PRINTS" id="PR00409">
    <property type="entry name" value="PHDIOXRDTASE"/>
</dbReference>
<dbReference type="InterPro" id="IPR006058">
    <property type="entry name" value="2Fe2S_fd_BS"/>
</dbReference>
<evidence type="ECO:0000256" key="2">
    <source>
        <dbReference type="ARBA" id="ARBA00022714"/>
    </source>
</evidence>
<gene>
    <name evidence="9" type="ORF">CI15_03610</name>
</gene>
<evidence type="ECO:0000256" key="6">
    <source>
        <dbReference type="ARBA" id="ARBA00023014"/>
    </source>
</evidence>
<dbReference type="InterPro" id="IPR001041">
    <property type="entry name" value="2Fe-2S_ferredoxin-type"/>
</dbReference>
<dbReference type="InterPro" id="IPR017927">
    <property type="entry name" value="FAD-bd_FR_type"/>
</dbReference>
<dbReference type="RefSeq" id="WP_062124381.1">
    <property type="nucleotide sequence ID" value="NZ_LRBG01000003.1"/>
</dbReference>
<dbReference type="GO" id="GO:0051537">
    <property type="term" value="F:2 iron, 2 sulfur cluster binding"/>
    <property type="evidence" value="ECO:0007669"/>
    <property type="project" value="UniProtKB-KW"/>
</dbReference>
<evidence type="ECO:0000259" key="8">
    <source>
        <dbReference type="PROSITE" id="PS51384"/>
    </source>
</evidence>
<dbReference type="SUPFAM" id="SSF54292">
    <property type="entry name" value="2Fe-2S ferredoxin-like"/>
    <property type="match status" value="1"/>
</dbReference>
<dbReference type="InterPro" id="IPR036010">
    <property type="entry name" value="2Fe-2S_ferredoxin-like_sf"/>
</dbReference>
<keyword evidence="2" id="KW-0001">2Fe-2S</keyword>
<evidence type="ECO:0000259" key="7">
    <source>
        <dbReference type="PROSITE" id="PS51085"/>
    </source>
</evidence>
<feature type="domain" description="2Fe-2S ferredoxin-type" evidence="7">
    <location>
        <begin position="234"/>
        <end position="320"/>
    </location>
</feature>
<dbReference type="PROSITE" id="PS00197">
    <property type="entry name" value="2FE2S_FER_1"/>
    <property type="match status" value="1"/>
</dbReference>
<dbReference type="PANTHER" id="PTHR47354">
    <property type="entry name" value="NADH OXIDOREDUCTASE HCR"/>
    <property type="match status" value="1"/>
</dbReference>
<dbReference type="CDD" id="cd00207">
    <property type="entry name" value="fer2"/>
    <property type="match status" value="1"/>
</dbReference>
<evidence type="ECO:0000256" key="1">
    <source>
        <dbReference type="ARBA" id="ARBA00022630"/>
    </source>
</evidence>
<dbReference type="GO" id="GO:0016491">
    <property type="term" value="F:oxidoreductase activity"/>
    <property type="evidence" value="ECO:0007669"/>
    <property type="project" value="UniProtKB-KW"/>
</dbReference>
<dbReference type="EMBL" id="LRBG01000003">
    <property type="protein sequence ID" value="KXU90304.1"/>
    <property type="molecule type" value="Genomic_DNA"/>
</dbReference>
<sequence length="320" mass="34365">MTHSPLLQARVRTLRHEAEGVLSIELVPVDGAHFPAFSAGSHVNLHLPNGLTRSYSLLNSTDEVDRYVLGVLCDPNSRGGSRYVHESLRCATVLPISAPRNNFELAADAEDSVLIAGGIGVTPILCMYRQLRARGKAARVVYCARSRRQAAFLDEFAALGGDIELWFDDEHGGQPFDLATFLAAQPKHVHAYCCGPLPMLAAFEAGCAASGIANAHVERFAADPALTHVPTSGYVVYLKRSDRTIEVPDDQRLLDMLLAAGVNCDYSCGEGICGACETTVLDGEPEHRDCVLSEAEKTAGRSMMICVSGAKNGGRLVLDL</sequence>
<evidence type="ECO:0000256" key="4">
    <source>
        <dbReference type="ARBA" id="ARBA00023002"/>
    </source>
</evidence>
<reference evidence="9 10" key="1">
    <citation type="journal article" date="2015" name="Int. J. Syst. Evol. Microbiol.">
        <title>Burkholderia monticola sp. nov., isolated from mountain soil.</title>
        <authorList>
            <person name="Baek I."/>
            <person name="Seo B."/>
            <person name="Lee I."/>
            <person name="Yi H."/>
            <person name="Chun J."/>
        </authorList>
    </citation>
    <scope>NUCLEOTIDE SEQUENCE [LARGE SCALE GENOMIC DNA]</scope>
    <source>
        <strain evidence="9 10">JC2948</strain>
    </source>
</reference>
<dbReference type="Gene3D" id="2.40.30.10">
    <property type="entry name" value="Translation factors"/>
    <property type="match status" value="1"/>
</dbReference>
<dbReference type="OrthoDB" id="544091at2"/>
<keyword evidence="4" id="KW-0560">Oxidoreductase</keyword>
<dbReference type="Proteomes" id="UP000075613">
    <property type="component" value="Unassembled WGS sequence"/>
</dbReference>
<keyword evidence="3" id="KW-0479">Metal-binding</keyword>
<dbReference type="InterPro" id="IPR039261">
    <property type="entry name" value="FNR_nucleotide-bd"/>
</dbReference>
<keyword evidence="1" id="KW-0285">Flavoprotein</keyword>
<dbReference type="PROSITE" id="PS51085">
    <property type="entry name" value="2FE2S_FER_2"/>
    <property type="match status" value="1"/>
</dbReference>
<dbReference type="GO" id="GO:0046872">
    <property type="term" value="F:metal ion binding"/>
    <property type="evidence" value="ECO:0007669"/>
    <property type="project" value="UniProtKB-KW"/>
</dbReference>
<name>A0A149PZA0_9BURK</name>
<protein>
    <submittedName>
        <fullName evidence="9">Ferredoxin</fullName>
    </submittedName>
</protein>
<keyword evidence="10" id="KW-1185">Reference proteome</keyword>
<dbReference type="InterPro" id="IPR017938">
    <property type="entry name" value="Riboflavin_synthase-like_b-brl"/>
</dbReference>
<comment type="caution">
    <text evidence="9">The sequence shown here is derived from an EMBL/GenBank/DDBJ whole genome shotgun (WGS) entry which is preliminary data.</text>
</comment>
<proteinExistence type="predicted"/>
<evidence type="ECO:0000256" key="3">
    <source>
        <dbReference type="ARBA" id="ARBA00022723"/>
    </source>
</evidence>
<dbReference type="PROSITE" id="PS51384">
    <property type="entry name" value="FAD_FR"/>
    <property type="match status" value="1"/>
</dbReference>
<organism evidence="9 10">
    <name type="scientific">Paraburkholderia monticola</name>
    <dbReference type="NCBI Taxonomy" id="1399968"/>
    <lineage>
        <taxon>Bacteria</taxon>
        <taxon>Pseudomonadati</taxon>
        <taxon>Pseudomonadota</taxon>
        <taxon>Betaproteobacteria</taxon>
        <taxon>Burkholderiales</taxon>
        <taxon>Burkholderiaceae</taxon>
        <taxon>Paraburkholderia</taxon>
    </lineage>
</organism>
<dbReference type="InterPro" id="IPR012675">
    <property type="entry name" value="Beta-grasp_dom_sf"/>
</dbReference>
<dbReference type="SUPFAM" id="SSF63380">
    <property type="entry name" value="Riboflavin synthase domain-like"/>
    <property type="match status" value="1"/>
</dbReference>